<dbReference type="InterPro" id="IPR017981">
    <property type="entry name" value="GPCR_2-like_7TM"/>
</dbReference>
<gene>
    <name evidence="9" type="ORF">PMEA_00031907</name>
</gene>
<evidence type="ECO:0000256" key="3">
    <source>
        <dbReference type="ARBA" id="ARBA00022989"/>
    </source>
</evidence>
<dbReference type="GO" id="GO:0005886">
    <property type="term" value="C:plasma membrane"/>
    <property type="evidence" value="ECO:0007669"/>
    <property type="project" value="TreeGrafter"/>
</dbReference>
<evidence type="ECO:0000259" key="7">
    <source>
        <dbReference type="PROSITE" id="PS50221"/>
    </source>
</evidence>
<dbReference type="PROSITE" id="PS50261">
    <property type="entry name" value="G_PROTEIN_RECEP_F2_4"/>
    <property type="match status" value="1"/>
</dbReference>
<dbReference type="Pfam" id="PF00002">
    <property type="entry name" value="7tm_2"/>
    <property type="match status" value="1"/>
</dbReference>
<feature type="domain" description="GAIN-B" evidence="7">
    <location>
        <begin position="67"/>
        <end position="220"/>
    </location>
</feature>
<comment type="caution">
    <text evidence="9">The sequence shown here is derived from an EMBL/GenBank/DDBJ whole genome shotgun (WGS) entry which is preliminary data.</text>
</comment>
<feature type="transmembrane region" description="Helical" evidence="6">
    <location>
        <begin position="234"/>
        <end position="256"/>
    </location>
</feature>
<feature type="transmembrane region" description="Helical" evidence="6">
    <location>
        <begin position="268"/>
        <end position="287"/>
    </location>
</feature>
<dbReference type="Proteomes" id="UP001159428">
    <property type="component" value="Unassembled WGS sequence"/>
</dbReference>
<dbReference type="PROSITE" id="PS50221">
    <property type="entry name" value="GAIN_B"/>
    <property type="match status" value="1"/>
</dbReference>
<dbReference type="Gene3D" id="2.60.220.50">
    <property type="match status" value="1"/>
</dbReference>
<feature type="domain" description="G-protein coupled receptors family 2 profile 2" evidence="8">
    <location>
        <begin position="231"/>
        <end position="473"/>
    </location>
</feature>
<dbReference type="EMBL" id="CALNXJ010000071">
    <property type="protein sequence ID" value="CAH3159372.1"/>
    <property type="molecule type" value="Genomic_DNA"/>
</dbReference>
<dbReference type="SMART" id="SM00303">
    <property type="entry name" value="GPS"/>
    <property type="match status" value="1"/>
</dbReference>
<dbReference type="PRINTS" id="PR00249">
    <property type="entry name" value="GPCRSECRETIN"/>
</dbReference>
<keyword evidence="5" id="KW-1015">Disulfide bond</keyword>
<keyword evidence="10" id="KW-1185">Reference proteome</keyword>
<dbReference type="GO" id="GO:0007166">
    <property type="term" value="P:cell surface receptor signaling pathway"/>
    <property type="evidence" value="ECO:0007669"/>
    <property type="project" value="InterPro"/>
</dbReference>
<evidence type="ECO:0000256" key="1">
    <source>
        <dbReference type="ARBA" id="ARBA00004141"/>
    </source>
</evidence>
<proteinExistence type="predicted"/>
<evidence type="ECO:0000313" key="10">
    <source>
        <dbReference type="Proteomes" id="UP001159428"/>
    </source>
</evidence>
<evidence type="ECO:0000313" key="9">
    <source>
        <dbReference type="EMBL" id="CAH3159372.1"/>
    </source>
</evidence>
<dbReference type="Pfam" id="PF01825">
    <property type="entry name" value="GPS"/>
    <property type="match status" value="1"/>
</dbReference>
<feature type="transmembrane region" description="Helical" evidence="6">
    <location>
        <begin position="386"/>
        <end position="408"/>
    </location>
</feature>
<feature type="transmembrane region" description="Helical" evidence="6">
    <location>
        <begin position="340"/>
        <end position="363"/>
    </location>
</feature>
<organism evidence="9 10">
    <name type="scientific">Pocillopora meandrina</name>
    <dbReference type="NCBI Taxonomy" id="46732"/>
    <lineage>
        <taxon>Eukaryota</taxon>
        <taxon>Metazoa</taxon>
        <taxon>Cnidaria</taxon>
        <taxon>Anthozoa</taxon>
        <taxon>Hexacorallia</taxon>
        <taxon>Scleractinia</taxon>
        <taxon>Astrocoeniina</taxon>
        <taxon>Pocilloporidae</taxon>
        <taxon>Pocillopora</taxon>
    </lineage>
</organism>
<evidence type="ECO:0000256" key="2">
    <source>
        <dbReference type="ARBA" id="ARBA00022692"/>
    </source>
</evidence>
<dbReference type="InterPro" id="IPR057244">
    <property type="entry name" value="GAIN_B"/>
</dbReference>
<dbReference type="PANTHER" id="PTHR12011:SF347">
    <property type="entry name" value="FI21270P1-RELATED"/>
    <property type="match status" value="1"/>
</dbReference>
<keyword evidence="2 6" id="KW-0812">Transmembrane</keyword>
<evidence type="ECO:0000256" key="6">
    <source>
        <dbReference type="SAM" id="Phobius"/>
    </source>
</evidence>
<dbReference type="InterPro" id="IPR000203">
    <property type="entry name" value="GPS"/>
</dbReference>
<protein>
    <submittedName>
        <fullName evidence="9">Uncharacterized protein</fullName>
    </submittedName>
</protein>
<evidence type="ECO:0000256" key="5">
    <source>
        <dbReference type="ARBA" id="ARBA00023157"/>
    </source>
</evidence>
<name>A0AAU9XUV5_9CNID</name>
<keyword evidence="3 6" id="KW-1133">Transmembrane helix</keyword>
<dbReference type="InterPro" id="IPR000832">
    <property type="entry name" value="GPCR_2_secretin-like"/>
</dbReference>
<accession>A0AAU9XUV5</accession>
<dbReference type="GO" id="GO:0004930">
    <property type="term" value="F:G protein-coupled receptor activity"/>
    <property type="evidence" value="ECO:0007669"/>
    <property type="project" value="InterPro"/>
</dbReference>
<dbReference type="Gene3D" id="1.20.1070.10">
    <property type="entry name" value="Rhodopsin 7-helix transmembrane proteins"/>
    <property type="match status" value="1"/>
</dbReference>
<dbReference type="PANTHER" id="PTHR12011">
    <property type="entry name" value="ADHESION G-PROTEIN COUPLED RECEPTOR"/>
    <property type="match status" value="1"/>
</dbReference>
<keyword evidence="4 6" id="KW-0472">Membrane</keyword>
<dbReference type="AlphaFoldDB" id="A0AAU9XUV5"/>
<reference evidence="9 10" key="1">
    <citation type="submission" date="2022-05" db="EMBL/GenBank/DDBJ databases">
        <authorList>
            <consortium name="Genoscope - CEA"/>
            <person name="William W."/>
        </authorList>
    </citation>
    <scope>NUCLEOTIDE SEQUENCE [LARGE SCALE GENOMIC DNA]</scope>
</reference>
<comment type="subcellular location">
    <subcellularLocation>
        <location evidence="1">Membrane</location>
        <topology evidence="1">Multi-pass membrane protein</topology>
    </subcellularLocation>
</comment>
<evidence type="ECO:0000256" key="4">
    <source>
        <dbReference type="ARBA" id="ARBA00023136"/>
    </source>
</evidence>
<evidence type="ECO:0000259" key="8">
    <source>
        <dbReference type="PROSITE" id="PS50261"/>
    </source>
</evidence>
<sequence length="473" mass="53881">MRLFNDFTNQYQQITKPFKGQLGEEEVKKRTAAIFKVAVAFEKFVLNYSRYHLNRTKLLKNMTDSRMVVRMKIGYQNDPNNFLLEEEEWQTSINISSANFAKNGSVVVGCLYKDLHELLLTKQSIGNETHNSRYVNTRITTAAMDPKPEILQDVILKFRNLKVVEEKKHCMFWSGFSKSPDGYSEDGCHVDTAKSNPEETVCRCNHLTYFAVLVDFDSGGTKLSKKDGTILETITYVGLSLSVIGMLLTIVLYSFLTDVREPLSQIRLSLSVSLRAGQIIFLAGINATENMVSCISWKKLIMFFLSLMRYFLMAAFCWMLVEGIYLYLFVVKVYNINTKIYMYHVISWGLPVVMVAISLSIAAGKEGMKSFTSDKYCWLSSTNKPIWIFVAFVAFIESLNILILVRVIKEITTLVEPLAEDNYARQIRLGVKAGVVMIPLLGVSWLFGFLAPLHKVFTYIFTIFNPTQVSLDS</sequence>
<dbReference type="InterPro" id="IPR046338">
    <property type="entry name" value="GAIN_dom_sf"/>
</dbReference>
<feature type="transmembrane region" description="Helical" evidence="6">
    <location>
        <begin position="307"/>
        <end position="328"/>
    </location>
</feature>
<feature type="transmembrane region" description="Helical" evidence="6">
    <location>
        <begin position="429"/>
        <end position="451"/>
    </location>
</feature>